<keyword evidence="3" id="KW-0732">Signal</keyword>
<reference evidence="5" key="1">
    <citation type="journal article" date="2019" name="Science">
        <title>Mutation of a bHLH transcription factor allowed almond domestication.</title>
        <authorList>
            <person name="Sanchez-Perez R."/>
            <person name="Pavan S."/>
            <person name="Mazzeo R."/>
            <person name="Moldovan C."/>
            <person name="Aiese Cigliano R."/>
            <person name="Del Cueto J."/>
            <person name="Ricciardi F."/>
            <person name="Lotti C."/>
            <person name="Ricciardi L."/>
            <person name="Dicenta F."/>
            <person name="Lopez-Marques R.L."/>
            <person name="Lindberg Moller B."/>
        </authorList>
    </citation>
    <scope>NUCLEOTIDE SEQUENCE</scope>
</reference>
<feature type="signal peptide" evidence="3">
    <location>
        <begin position="1"/>
        <end position="22"/>
    </location>
</feature>
<keyword evidence="5" id="KW-0418">Kinase</keyword>
<evidence type="ECO:0000256" key="3">
    <source>
        <dbReference type="SAM" id="SignalP"/>
    </source>
</evidence>
<dbReference type="GO" id="GO:0016301">
    <property type="term" value="F:kinase activity"/>
    <property type="evidence" value="ECO:0007669"/>
    <property type="project" value="UniProtKB-KW"/>
</dbReference>
<evidence type="ECO:0000313" key="5">
    <source>
        <dbReference type="EMBL" id="BBG92957.1"/>
    </source>
</evidence>
<dbReference type="AlphaFoldDB" id="A0A4Y1QME3"/>
<evidence type="ECO:0000256" key="1">
    <source>
        <dbReference type="ARBA" id="ARBA00022614"/>
    </source>
</evidence>
<evidence type="ECO:0000256" key="2">
    <source>
        <dbReference type="ARBA" id="ARBA00022737"/>
    </source>
</evidence>
<dbReference type="EMBL" id="AP019297">
    <property type="protein sequence ID" value="BBG92957.1"/>
    <property type="molecule type" value="Genomic_DNA"/>
</dbReference>
<feature type="chain" id="PRO_5021284071" evidence="3">
    <location>
        <begin position="23"/>
        <end position="61"/>
    </location>
</feature>
<protein>
    <submittedName>
        <fullName evidence="5">Leucine-rich repeat protein kinase family protein</fullName>
    </submittedName>
</protein>
<organism evidence="5">
    <name type="scientific">Prunus dulcis</name>
    <name type="common">Almond</name>
    <name type="synonym">Amygdalus dulcis</name>
    <dbReference type="NCBI Taxonomy" id="3755"/>
    <lineage>
        <taxon>Eukaryota</taxon>
        <taxon>Viridiplantae</taxon>
        <taxon>Streptophyta</taxon>
        <taxon>Embryophyta</taxon>
        <taxon>Tracheophyta</taxon>
        <taxon>Spermatophyta</taxon>
        <taxon>Magnoliopsida</taxon>
        <taxon>eudicotyledons</taxon>
        <taxon>Gunneridae</taxon>
        <taxon>Pentapetalae</taxon>
        <taxon>rosids</taxon>
        <taxon>fabids</taxon>
        <taxon>Rosales</taxon>
        <taxon>Rosaceae</taxon>
        <taxon>Amygdaloideae</taxon>
        <taxon>Amygdaleae</taxon>
        <taxon>Prunus</taxon>
    </lineage>
</organism>
<sequence>MVFLFFFFTLAFFFSSASLCLSYEPRNHEVEALISLRLALNDPHGVLNNWDEDSVDPCSWP</sequence>
<name>A0A4Y1QME3_PRUDU</name>
<proteinExistence type="predicted"/>
<dbReference type="InterPro" id="IPR013210">
    <property type="entry name" value="LRR_N_plant-typ"/>
</dbReference>
<accession>A0A4Y1QME3</accession>
<evidence type="ECO:0000259" key="4">
    <source>
        <dbReference type="Pfam" id="PF08263"/>
    </source>
</evidence>
<gene>
    <name evidence="5" type="ORF">Prudu_000836</name>
</gene>
<keyword evidence="5" id="KW-0808">Transferase</keyword>
<keyword evidence="1" id="KW-0433">Leucine-rich repeat</keyword>
<keyword evidence="2" id="KW-0677">Repeat</keyword>
<feature type="domain" description="Leucine-rich repeat-containing N-terminal plant-type" evidence="4">
    <location>
        <begin position="27"/>
        <end position="60"/>
    </location>
</feature>
<dbReference type="Pfam" id="PF08263">
    <property type="entry name" value="LRRNT_2"/>
    <property type="match status" value="1"/>
</dbReference>